<keyword evidence="3" id="KW-1185">Reference proteome</keyword>
<gene>
    <name evidence="2" type="ORF">D9611_013411</name>
</gene>
<name>A0A8H5BV36_9AGAR</name>
<evidence type="ECO:0000313" key="2">
    <source>
        <dbReference type="EMBL" id="KAF5329853.1"/>
    </source>
</evidence>
<feature type="region of interest" description="Disordered" evidence="1">
    <location>
        <begin position="1"/>
        <end position="28"/>
    </location>
</feature>
<proteinExistence type="predicted"/>
<feature type="compositionally biased region" description="Low complexity" evidence="1">
    <location>
        <begin position="84"/>
        <end position="93"/>
    </location>
</feature>
<organism evidence="2 3">
    <name type="scientific">Ephemerocybe angulata</name>
    <dbReference type="NCBI Taxonomy" id="980116"/>
    <lineage>
        <taxon>Eukaryota</taxon>
        <taxon>Fungi</taxon>
        <taxon>Dikarya</taxon>
        <taxon>Basidiomycota</taxon>
        <taxon>Agaricomycotina</taxon>
        <taxon>Agaricomycetes</taxon>
        <taxon>Agaricomycetidae</taxon>
        <taxon>Agaricales</taxon>
        <taxon>Agaricineae</taxon>
        <taxon>Psathyrellaceae</taxon>
        <taxon>Ephemerocybe</taxon>
    </lineage>
</organism>
<evidence type="ECO:0000313" key="3">
    <source>
        <dbReference type="Proteomes" id="UP000541558"/>
    </source>
</evidence>
<dbReference type="EMBL" id="JAACJK010000120">
    <property type="protein sequence ID" value="KAF5329853.1"/>
    <property type="molecule type" value="Genomic_DNA"/>
</dbReference>
<reference evidence="2 3" key="1">
    <citation type="journal article" date="2020" name="ISME J.">
        <title>Uncovering the hidden diversity of litter-decomposition mechanisms in mushroom-forming fungi.</title>
        <authorList>
            <person name="Floudas D."/>
            <person name="Bentzer J."/>
            <person name="Ahren D."/>
            <person name="Johansson T."/>
            <person name="Persson P."/>
            <person name="Tunlid A."/>
        </authorList>
    </citation>
    <scope>NUCLEOTIDE SEQUENCE [LARGE SCALE GENOMIC DNA]</scope>
    <source>
        <strain evidence="2 3">CBS 175.51</strain>
    </source>
</reference>
<dbReference type="AlphaFoldDB" id="A0A8H5BV36"/>
<evidence type="ECO:0000256" key="1">
    <source>
        <dbReference type="SAM" id="MobiDB-lite"/>
    </source>
</evidence>
<sequence length="93" mass="10493">MLCSDYPLKMSRPPDTPTNRPTPPYDEVTPEGMLTLMKFNKTEYPDQFEGSNATSRSQEMSTAVMMAAMFNGMRLKDPDDDDGGLPYTLYPDE</sequence>
<protein>
    <submittedName>
        <fullName evidence="2">Uncharacterized protein</fullName>
    </submittedName>
</protein>
<comment type="caution">
    <text evidence="2">The sequence shown here is derived from an EMBL/GenBank/DDBJ whole genome shotgun (WGS) entry which is preliminary data.</text>
</comment>
<feature type="compositionally biased region" description="Pro residues" evidence="1">
    <location>
        <begin position="14"/>
        <end position="24"/>
    </location>
</feature>
<accession>A0A8H5BV36</accession>
<dbReference type="Proteomes" id="UP000541558">
    <property type="component" value="Unassembled WGS sequence"/>
</dbReference>
<feature type="region of interest" description="Disordered" evidence="1">
    <location>
        <begin position="74"/>
        <end position="93"/>
    </location>
</feature>